<feature type="region of interest" description="Disordered" evidence="1">
    <location>
        <begin position="28"/>
        <end position="113"/>
    </location>
</feature>
<dbReference type="AlphaFoldDB" id="A0A644TXI4"/>
<protein>
    <submittedName>
        <fullName evidence="2">Uncharacterized protein</fullName>
    </submittedName>
</protein>
<reference evidence="2" key="1">
    <citation type="submission" date="2019-08" db="EMBL/GenBank/DDBJ databases">
        <authorList>
            <person name="Kucharzyk K."/>
            <person name="Murdoch R.W."/>
            <person name="Higgins S."/>
            <person name="Loffler F."/>
        </authorList>
    </citation>
    <scope>NUCLEOTIDE SEQUENCE</scope>
</reference>
<sequence>MVTVESKKEQIGFRISPKYYQKIKELCEGDDAPPGYGRRRYDVSDPAGPGIAGGPDDAAGKVCREITERKPSQDFKNKISPPRDAPRRVQVRISRSDSGSQKGGIQARAEISSSDLSADDRRMILMIRIQPHAFFHQIPAGRQLRTRIGKHLVCGLSDIHAPGLQHQNQTAA</sequence>
<gene>
    <name evidence="2" type="ORF">SDC9_17432</name>
</gene>
<feature type="compositionally biased region" description="Low complexity" evidence="1">
    <location>
        <begin position="45"/>
        <end position="57"/>
    </location>
</feature>
<accession>A0A644TXI4</accession>
<evidence type="ECO:0000256" key="1">
    <source>
        <dbReference type="SAM" id="MobiDB-lite"/>
    </source>
</evidence>
<name>A0A644TXI4_9ZZZZ</name>
<comment type="caution">
    <text evidence="2">The sequence shown here is derived from an EMBL/GenBank/DDBJ whole genome shotgun (WGS) entry which is preliminary data.</text>
</comment>
<feature type="compositionally biased region" description="Basic and acidic residues" evidence="1">
    <location>
        <begin position="58"/>
        <end position="77"/>
    </location>
</feature>
<evidence type="ECO:0000313" key="2">
    <source>
        <dbReference type="EMBL" id="MPL71655.1"/>
    </source>
</evidence>
<dbReference type="EMBL" id="VSSQ01000060">
    <property type="protein sequence ID" value="MPL71655.1"/>
    <property type="molecule type" value="Genomic_DNA"/>
</dbReference>
<proteinExistence type="predicted"/>
<organism evidence="2">
    <name type="scientific">bioreactor metagenome</name>
    <dbReference type="NCBI Taxonomy" id="1076179"/>
    <lineage>
        <taxon>unclassified sequences</taxon>
        <taxon>metagenomes</taxon>
        <taxon>ecological metagenomes</taxon>
    </lineage>
</organism>